<feature type="domain" description="Translation elongation factor P/YeiP central" evidence="12">
    <location>
        <begin position="67"/>
        <end position="121"/>
    </location>
</feature>
<dbReference type="PROSITE" id="PS01275">
    <property type="entry name" value="EFP"/>
    <property type="match status" value="1"/>
</dbReference>
<dbReference type="InterPro" id="IPR014722">
    <property type="entry name" value="Rib_uL2_dom2"/>
</dbReference>
<keyword evidence="14" id="KW-1185">Reference proteome</keyword>
<dbReference type="EMBL" id="FYEK01000044">
    <property type="protein sequence ID" value="SNB70556.1"/>
    <property type="molecule type" value="Genomic_DNA"/>
</dbReference>
<dbReference type="InterPro" id="IPR008991">
    <property type="entry name" value="Translation_prot_SH3-like_sf"/>
</dbReference>
<evidence type="ECO:0000313" key="13">
    <source>
        <dbReference type="EMBL" id="SNB70556.1"/>
    </source>
</evidence>
<evidence type="ECO:0000313" key="14">
    <source>
        <dbReference type="Proteomes" id="UP000197025"/>
    </source>
</evidence>
<reference evidence="14" key="1">
    <citation type="submission" date="2017-06" db="EMBL/GenBank/DDBJ databases">
        <authorList>
            <person name="Varghese N."/>
            <person name="Submissions S."/>
        </authorList>
    </citation>
    <scope>NUCLEOTIDE SEQUENCE [LARGE SCALE GENOMIC DNA]</scope>
    <source>
        <strain evidence="14">JAD2</strain>
    </source>
</reference>
<dbReference type="Gene3D" id="2.40.50.140">
    <property type="entry name" value="Nucleic acid-binding proteins"/>
    <property type="match status" value="2"/>
</dbReference>
<dbReference type="HAMAP" id="MF_00141">
    <property type="entry name" value="EF_P"/>
    <property type="match status" value="1"/>
</dbReference>
<dbReference type="GO" id="GO:0043043">
    <property type="term" value="P:peptide biosynthetic process"/>
    <property type="evidence" value="ECO:0007669"/>
    <property type="project" value="InterPro"/>
</dbReference>
<comment type="similarity">
    <text evidence="3 8 10">Belongs to the elongation factor P family.</text>
</comment>
<dbReference type="Pfam" id="PF01132">
    <property type="entry name" value="EFP"/>
    <property type="match status" value="1"/>
</dbReference>
<keyword evidence="4 8" id="KW-0963">Cytoplasm</keyword>
<dbReference type="SUPFAM" id="SSF50249">
    <property type="entry name" value="Nucleic acid-binding proteins"/>
    <property type="match status" value="2"/>
</dbReference>
<dbReference type="AlphaFoldDB" id="A0A212RE18"/>
<dbReference type="InterPro" id="IPR013852">
    <property type="entry name" value="Transl_elong_P/YeiP_CS"/>
</dbReference>
<dbReference type="FunFam" id="2.30.30.30:FF:000003">
    <property type="entry name" value="Elongation factor P"/>
    <property type="match status" value="1"/>
</dbReference>
<comment type="function">
    <text evidence="7 8">Involved in peptide bond synthesis. Stimulates efficient translation and peptide-bond synthesis on native or reconstituted 70S ribosomes in vitro. Probably functions indirectly by altering the affinity of the ribosome for aminoacyl-tRNA, thus increasing their reactivity as acceptors for peptidyl transferase.</text>
</comment>
<name>A0A212RE18_9CHLR</name>
<dbReference type="GO" id="GO:0003746">
    <property type="term" value="F:translation elongation factor activity"/>
    <property type="evidence" value="ECO:0007669"/>
    <property type="project" value="UniProtKB-UniRule"/>
</dbReference>
<keyword evidence="6 8" id="KW-0648">Protein biosynthesis</keyword>
<evidence type="ECO:0000256" key="6">
    <source>
        <dbReference type="ARBA" id="ARBA00022917"/>
    </source>
</evidence>
<sequence length="186" mass="21221">MIDVNDLRKGTTFILDGQIYEVLEYQHHKPGRGNAFIRTKLRNLRTGAIIDKTFLSGDRVQDIRVENREVQFLYRDGDLYYMMDTRTYEQIPVPAERLGEAVNFLKEGITLILREYEGEPLGVELPVTVDLRVVEAEPGVKGDTASGADKWVVLETGYRLRVPLFVNEGDIVRVDTRTGEYVTRVG</sequence>
<organism evidence="13 14">
    <name type="scientific">Thermoflexus hugenholtzii JAD2</name>
    <dbReference type="NCBI Taxonomy" id="877466"/>
    <lineage>
        <taxon>Bacteria</taxon>
        <taxon>Bacillati</taxon>
        <taxon>Chloroflexota</taxon>
        <taxon>Thermoflexia</taxon>
        <taxon>Thermoflexales</taxon>
        <taxon>Thermoflexaceae</taxon>
        <taxon>Thermoflexus</taxon>
    </lineage>
</organism>
<dbReference type="FunFam" id="2.40.50.140:FF:000004">
    <property type="entry name" value="Elongation factor P"/>
    <property type="match status" value="1"/>
</dbReference>
<evidence type="ECO:0000259" key="12">
    <source>
        <dbReference type="SMART" id="SM01185"/>
    </source>
</evidence>
<evidence type="ECO:0000256" key="8">
    <source>
        <dbReference type="HAMAP-Rule" id="MF_00141"/>
    </source>
</evidence>
<gene>
    <name evidence="8" type="primary">efp</name>
    <name evidence="13" type="ORF">SAMN02746019_00012630</name>
</gene>
<dbReference type="FunFam" id="2.40.50.140:FF:000009">
    <property type="entry name" value="Elongation factor P"/>
    <property type="match status" value="1"/>
</dbReference>
<dbReference type="SMART" id="SM01185">
    <property type="entry name" value="EFP"/>
    <property type="match status" value="1"/>
</dbReference>
<dbReference type="InterPro" id="IPR001059">
    <property type="entry name" value="Transl_elong_P/YeiP_cen"/>
</dbReference>
<dbReference type="InterPro" id="IPR015365">
    <property type="entry name" value="Elong-fact-P_C"/>
</dbReference>
<evidence type="ECO:0000256" key="7">
    <source>
        <dbReference type="ARBA" id="ARBA00025469"/>
    </source>
</evidence>
<dbReference type="Pfam" id="PF08207">
    <property type="entry name" value="EFP_N"/>
    <property type="match status" value="1"/>
</dbReference>
<evidence type="ECO:0000256" key="10">
    <source>
        <dbReference type="RuleBase" id="RU004389"/>
    </source>
</evidence>
<comment type="pathway">
    <text evidence="2 8">Protein biosynthesis; polypeptide chain elongation.</text>
</comment>
<evidence type="ECO:0000256" key="4">
    <source>
        <dbReference type="ARBA" id="ARBA00022490"/>
    </source>
</evidence>
<dbReference type="Proteomes" id="UP000197025">
    <property type="component" value="Unassembled WGS sequence"/>
</dbReference>
<dbReference type="GO" id="GO:0005829">
    <property type="term" value="C:cytosol"/>
    <property type="evidence" value="ECO:0007669"/>
    <property type="project" value="UniProtKB-ARBA"/>
</dbReference>
<dbReference type="InterPro" id="IPR012340">
    <property type="entry name" value="NA-bd_OB-fold"/>
</dbReference>
<dbReference type="InterPro" id="IPR013185">
    <property type="entry name" value="Transl_elong_KOW-like"/>
</dbReference>
<dbReference type="UniPathway" id="UPA00345"/>
<evidence type="ECO:0000256" key="5">
    <source>
        <dbReference type="ARBA" id="ARBA00022768"/>
    </source>
</evidence>
<dbReference type="RefSeq" id="WP_088571912.1">
    <property type="nucleotide sequence ID" value="NZ_FYEK01000044.1"/>
</dbReference>
<evidence type="ECO:0000256" key="1">
    <source>
        <dbReference type="ARBA" id="ARBA00004496"/>
    </source>
</evidence>
<dbReference type="PIRSF" id="PIRSF005901">
    <property type="entry name" value="EF-P"/>
    <property type="match status" value="1"/>
</dbReference>
<dbReference type="NCBIfam" id="TIGR00038">
    <property type="entry name" value="efp"/>
    <property type="match status" value="1"/>
</dbReference>
<dbReference type="OrthoDB" id="9801844at2"/>
<dbReference type="NCBIfam" id="NF001810">
    <property type="entry name" value="PRK00529.1"/>
    <property type="match status" value="1"/>
</dbReference>
<dbReference type="SUPFAM" id="SSF50104">
    <property type="entry name" value="Translation proteins SH3-like domain"/>
    <property type="match status" value="1"/>
</dbReference>
<dbReference type="FunCoup" id="A0A212RE18">
    <property type="interactions" value="427"/>
</dbReference>
<dbReference type="InParanoid" id="A0A212RE18"/>
<dbReference type="PANTHER" id="PTHR30053:SF12">
    <property type="entry name" value="ELONGATION FACTOR P (EF-P) FAMILY PROTEIN"/>
    <property type="match status" value="1"/>
</dbReference>
<dbReference type="CDD" id="cd04470">
    <property type="entry name" value="S1_EF-P_repeat_1"/>
    <property type="match status" value="1"/>
</dbReference>
<protein>
    <recommendedName>
        <fullName evidence="8 9">Elongation factor P</fullName>
        <shortName evidence="8">EF-P</shortName>
    </recommendedName>
</protein>
<dbReference type="SMART" id="SM00841">
    <property type="entry name" value="Elong-fact-P_C"/>
    <property type="match status" value="1"/>
</dbReference>
<dbReference type="CDD" id="cd05794">
    <property type="entry name" value="S1_EF-P_repeat_2"/>
    <property type="match status" value="1"/>
</dbReference>
<evidence type="ECO:0000259" key="11">
    <source>
        <dbReference type="SMART" id="SM00841"/>
    </source>
</evidence>
<dbReference type="InterPro" id="IPR011768">
    <property type="entry name" value="Transl_elongation_fac_P"/>
</dbReference>
<comment type="subcellular location">
    <subcellularLocation>
        <location evidence="1 8">Cytoplasm</location>
    </subcellularLocation>
</comment>
<dbReference type="PANTHER" id="PTHR30053">
    <property type="entry name" value="ELONGATION FACTOR P"/>
    <property type="match status" value="1"/>
</dbReference>
<evidence type="ECO:0000256" key="9">
    <source>
        <dbReference type="NCBIfam" id="TIGR00038"/>
    </source>
</evidence>
<proteinExistence type="inferred from homology"/>
<evidence type="ECO:0000256" key="3">
    <source>
        <dbReference type="ARBA" id="ARBA00009479"/>
    </source>
</evidence>
<accession>A0A212RE18</accession>
<keyword evidence="5 8" id="KW-0251">Elongation factor</keyword>
<evidence type="ECO:0000256" key="2">
    <source>
        <dbReference type="ARBA" id="ARBA00004815"/>
    </source>
</evidence>
<dbReference type="Gene3D" id="2.30.30.30">
    <property type="match status" value="1"/>
</dbReference>
<dbReference type="Pfam" id="PF09285">
    <property type="entry name" value="Elong-fact-P_C"/>
    <property type="match status" value="1"/>
</dbReference>
<dbReference type="InterPro" id="IPR020599">
    <property type="entry name" value="Transl_elong_fac_P/YeiP"/>
</dbReference>
<feature type="domain" description="Elongation factor P C-terminal" evidence="11">
    <location>
        <begin position="129"/>
        <end position="184"/>
    </location>
</feature>